<keyword evidence="9" id="KW-0238">DNA-binding</keyword>
<dbReference type="GO" id="GO:0005634">
    <property type="term" value="C:nucleus"/>
    <property type="evidence" value="ECO:0007669"/>
    <property type="project" value="UniProtKB-SubCell"/>
</dbReference>
<dbReference type="Ensembl" id="ENSMCST00000012273.1">
    <property type="protein sequence ID" value="ENSMCSP00000011963.1"/>
    <property type="gene ID" value="ENSMCSG00000008476.1"/>
</dbReference>
<keyword evidence="5" id="KW-0677">Repeat</keyword>
<feature type="domain" description="C2H2-type" evidence="13">
    <location>
        <begin position="47"/>
        <end position="89"/>
    </location>
</feature>
<dbReference type="SUPFAM" id="SSF57667">
    <property type="entry name" value="beta-beta-alpha zinc fingers"/>
    <property type="match status" value="1"/>
</dbReference>
<dbReference type="InterPro" id="IPR013087">
    <property type="entry name" value="Znf_C2H2_type"/>
</dbReference>
<organism evidence="14 15">
    <name type="scientific">Malurus cyaneus samueli</name>
    <dbReference type="NCBI Taxonomy" id="2593467"/>
    <lineage>
        <taxon>Eukaryota</taxon>
        <taxon>Metazoa</taxon>
        <taxon>Chordata</taxon>
        <taxon>Craniata</taxon>
        <taxon>Vertebrata</taxon>
        <taxon>Euteleostomi</taxon>
        <taxon>Archelosauria</taxon>
        <taxon>Archosauria</taxon>
        <taxon>Dinosauria</taxon>
        <taxon>Saurischia</taxon>
        <taxon>Theropoda</taxon>
        <taxon>Coelurosauria</taxon>
        <taxon>Aves</taxon>
        <taxon>Neognathae</taxon>
        <taxon>Neoaves</taxon>
        <taxon>Telluraves</taxon>
        <taxon>Australaves</taxon>
        <taxon>Passeriformes</taxon>
        <taxon>Meliphagoidea</taxon>
        <taxon>Maluridae</taxon>
        <taxon>Malurus</taxon>
    </lineage>
</organism>
<reference evidence="14" key="1">
    <citation type="submission" date="2025-08" db="UniProtKB">
        <authorList>
            <consortium name="Ensembl"/>
        </authorList>
    </citation>
    <scope>IDENTIFICATION</scope>
</reference>
<dbReference type="PANTHER" id="PTHR23235:SF178">
    <property type="entry name" value="C2H2-TYPE DOMAIN-CONTAINING PROTEIN-RELATED"/>
    <property type="match status" value="1"/>
</dbReference>
<dbReference type="Gene3D" id="3.30.160.60">
    <property type="entry name" value="Classic Zinc Finger"/>
    <property type="match status" value="2"/>
</dbReference>
<evidence type="ECO:0000256" key="7">
    <source>
        <dbReference type="ARBA" id="ARBA00022833"/>
    </source>
</evidence>
<dbReference type="FunFam" id="3.30.160.60:FF:000200">
    <property type="entry name" value="zinc finger protein 510 isoform X2"/>
    <property type="match status" value="1"/>
</dbReference>
<keyword evidence="8" id="KW-0805">Transcription regulation</keyword>
<evidence type="ECO:0000313" key="14">
    <source>
        <dbReference type="Ensembl" id="ENSMCSP00000011963.1"/>
    </source>
</evidence>
<dbReference type="GO" id="GO:0000981">
    <property type="term" value="F:DNA-binding transcription factor activity, RNA polymerase II-specific"/>
    <property type="evidence" value="ECO:0007669"/>
    <property type="project" value="TreeGrafter"/>
</dbReference>
<evidence type="ECO:0000256" key="12">
    <source>
        <dbReference type="PROSITE-ProRule" id="PRU00042"/>
    </source>
</evidence>
<evidence type="ECO:0000256" key="8">
    <source>
        <dbReference type="ARBA" id="ARBA00023015"/>
    </source>
</evidence>
<reference evidence="14" key="2">
    <citation type="submission" date="2025-09" db="UniProtKB">
        <authorList>
            <consortium name="Ensembl"/>
        </authorList>
    </citation>
    <scope>IDENTIFICATION</scope>
</reference>
<evidence type="ECO:0000313" key="15">
    <source>
        <dbReference type="Proteomes" id="UP000694560"/>
    </source>
</evidence>
<evidence type="ECO:0000256" key="9">
    <source>
        <dbReference type="ARBA" id="ARBA00023125"/>
    </source>
</evidence>
<evidence type="ECO:0000256" key="10">
    <source>
        <dbReference type="ARBA" id="ARBA00023163"/>
    </source>
</evidence>
<dbReference type="GO" id="GO:0000978">
    <property type="term" value="F:RNA polymerase II cis-regulatory region sequence-specific DNA binding"/>
    <property type="evidence" value="ECO:0007669"/>
    <property type="project" value="TreeGrafter"/>
</dbReference>
<dbReference type="GO" id="GO:0008270">
    <property type="term" value="F:zinc ion binding"/>
    <property type="evidence" value="ECO:0007669"/>
    <property type="project" value="UniProtKB-KW"/>
</dbReference>
<dbReference type="PROSITE" id="PS00028">
    <property type="entry name" value="ZINC_FINGER_C2H2_1"/>
    <property type="match status" value="2"/>
</dbReference>
<evidence type="ECO:0000259" key="13">
    <source>
        <dbReference type="PROSITE" id="PS50157"/>
    </source>
</evidence>
<proteinExistence type="inferred from homology"/>
<evidence type="ECO:0000256" key="5">
    <source>
        <dbReference type="ARBA" id="ARBA00022737"/>
    </source>
</evidence>
<keyword evidence="6 12" id="KW-0863">Zinc-finger</keyword>
<sequence>MEEAVLSGSAAQEPKERPFRCPHCRKGFKKNSHLVTHQRIHTGERPYECSQCGKCFTQSSHLTKHQRCHHSMRCSNVFAHQWIHVGQRPGDPHSW</sequence>
<keyword evidence="11" id="KW-0539">Nucleus</keyword>
<comment type="similarity">
    <text evidence="3">Belongs to the krueppel C2H2-type zinc-finger protein family.</text>
</comment>
<evidence type="ECO:0000256" key="1">
    <source>
        <dbReference type="ARBA" id="ARBA00003767"/>
    </source>
</evidence>
<keyword evidence="15" id="KW-1185">Reference proteome</keyword>
<comment type="subcellular location">
    <subcellularLocation>
        <location evidence="2">Nucleus</location>
    </subcellularLocation>
</comment>
<accession>A0A8C5TVU0</accession>
<evidence type="ECO:0000256" key="3">
    <source>
        <dbReference type="ARBA" id="ARBA00006991"/>
    </source>
</evidence>
<dbReference type="InterPro" id="IPR036236">
    <property type="entry name" value="Znf_C2H2_sf"/>
</dbReference>
<evidence type="ECO:0000256" key="6">
    <source>
        <dbReference type="ARBA" id="ARBA00022771"/>
    </source>
</evidence>
<keyword evidence="7" id="KW-0862">Zinc</keyword>
<dbReference type="PANTHER" id="PTHR23235">
    <property type="entry name" value="KRUEPPEL-LIKE TRANSCRIPTION FACTOR"/>
    <property type="match status" value="1"/>
</dbReference>
<dbReference type="Proteomes" id="UP000694560">
    <property type="component" value="Unplaced"/>
</dbReference>
<protein>
    <recommendedName>
        <fullName evidence="13">C2H2-type domain-containing protein</fullName>
    </recommendedName>
</protein>
<keyword evidence="4" id="KW-0479">Metal-binding</keyword>
<dbReference type="Pfam" id="PF00096">
    <property type="entry name" value="zf-C2H2"/>
    <property type="match status" value="2"/>
</dbReference>
<evidence type="ECO:0000256" key="2">
    <source>
        <dbReference type="ARBA" id="ARBA00004123"/>
    </source>
</evidence>
<dbReference type="FunFam" id="3.30.160.60:FF:000226">
    <property type="entry name" value="Zinc finger protein 236 variant"/>
    <property type="match status" value="1"/>
</dbReference>
<evidence type="ECO:0000256" key="11">
    <source>
        <dbReference type="ARBA" id="ARBA00023242"/>
    </source>
</evidence>
<dbReference type="PROSITE" id="PS50157">
    <property type="entry name" value="ZINC_FINGER_C2H2_2"/>
    <property type="match status" value="2"/>
</dbReference>
<name>A0A8C5TVU0_9PASS</name>
<dbReference type="SMART" id="SM00355">
    <property type="entry name" value="ZnF_C2H2"/>
    <property type="match status" value="2"/>
</dbReference>
<evidence type="ECO:0000256" key="4">
    <source>
        <dbReference type="ARBA" id="ARBA00022723"/>
    </source>
</evidence>
<dbReference type="AlphaFoldDB" id="A0A8C5TVU0"/>
<comment type="function">
    <text evidence="1">May be involved in transcriptional regulation.</text>
</comment>
<dbReference type="OrthoDB" id="3437960at2759"/>
<feature type="domain" description="C2H2-type" evidence="13">
    <location>
        <begin position="19"/>
        <end position="46"/>
    </location>
</feature>
<keyword evidence="10" id="KW-0804">Transcription</keyword>